<evidence type="ECO:0000256" key="2">
    <source>
        <dbReference type="ARBA" id="ARBA00023125"/>
    </source>
</evidence>
<keyword evidence="2 4" id="KW-0238">DNA-binding</keyword>
<name>A0ABQ5VRT2_9RHOB</name>
<protein>
    <recommendedName>
        <fullName evidence="5">HTH tetR-type domain-containing protein</fullName>
    </recommendedName>
</protein>
<dbReference type="InterPro" id="IPR050109">
    <property type="entry name" value="HTH-type_TetR-like_transc_reg"/>
</dbReference>
<evidence type="ECO:0000313" key="6">
    <source>
        <dbReference type="EMBL" id="GLQ33808.1"/>
    </source>
</evidence>
<dbReference type="SUPFAM" id="SSF46689">
    <property type="entry name" value="Homeodomain-like"/>
    <property type="match status" value="1"/>
</dbReference>
<dbReference type="InterPro" id="IPR009057">
    <property type="entry name" value="Homeodomain-like_sf"/>
</dbReference>
<dbReference type="InterPro" id="IPR001647">
    <property type="entry name" value="HTH_TetR"/>
</dbReference>
<evidence type="ECO:0000256" key="3">
    <source>
        <dbReference type="ARBA" id="ARBA00023163"/>
    </source>
</evidence>
<dbReference type="RefSeq" id="WP_284375066.1">
    <property type="nucleotide sequence ID" value="NZ_BSNN01000001.1"/>
</dbReference>
<dbReference type="Pfam" id="PF00440">
    <property type="entry name" value="TetR_N"/>
    <property type="match status" value="1"/>
</dbReference>
<evidence type="ECO:0000256" key="1">
    <source>
        <dbReference type="ARBA" id="ARBA00023015"/>
    </source>
</evidence>
<evidence type="ECO:0000256" key="4">
    <source>
        <dbReference type="PROSITE-ProRule" id="PRU00335"/>
    </source>
</evidence>
<dbReference type="Gene3D" id="1.10.357.10">
    <property type="entry name" value="Tetracycline Repressor, domain 2"/>
    <property type="match status" value="1"/>
</dbReference>
<organism evidence="6 7">
    <name type="scientific">Amylibacter marinus</name>
    <dbReference type="NCBI Taxonomy" id="1475483"/>
    <lineage>
        <taxon>Bacteria</taxon>
        <taxon>Pseudomonadati</taxon>
        <taxon>Pseudomonadota</taxon>
        <taxon>Alphaproteobacteria</taxon>
        <taxon>Rhodobacterales</taxon>
        <taxon>Paracoccaceae</taxon>
        <taxon>Amylibacter</taxon>
    </lineage>
</organism>
<comment type="caution">
    <text evidence="6">The sequence shown here is derived from an EMBL/GenBank/DDBJ whole genome shotgun (WGS) entry which is preliminary data.</text>
</comment>
<evidence type="ECO:0000259" key="5">
    <source>
        <dbReference type="PROSITE" id="PS50977"/>
    </source>
</evidence>
<keyword evidence="7" id="KW-1185">Reference proteome</keyword>
<evidence type="ECO:0000313" key="7">
    <source>
        <dbReference type="Proteomes" id="UP001156694"/>
    </source>
</evidence>
<feature type="DNA-binding region" description="H-T-H motif" evidence="4">
    <location>
        <begin position="28"/>
        <end position="47"/>
    </location>
</feature>
<feature type="domain" description="HTH tetR-type" evidence="5">
    <location>
        <begin position="5"/>
        <end position="65"/>
    </location>
</feature>
<dbReference type="PANTHER" id="PTHR30055">
    <property type="entry name" value="HTH-TYPE TRANSCRIPTIONAL REGULATOR RUTR"/>
    <property type="match status" value="1"/>
</dbReference>
<dbReference type="Proteomes" id="UP001156694">
    <property type="component" value="Unassembled WGS sequence"/>
</dbReference>
<dbReference type="PANTHER" id="PTHR30055:SF234">
    <property type="entry name" value="HTH-TYPE TRANSCRIPTIONAL REGULATOR BETI"/>
    <property type="match status" value="1"/>
</dbReference>
<sequence>MDNKKTTKEKLLDTAVNLFWTRGYSNVSVRDITTAVGVDAALISRYYGSKMGLFEASLEGALTWPELFEDPDANILNHFVVKLTETDDMHIQMVMELMMNNINDPEVGCFIQDKFQVDFVDKIAVKIGGPFGHERAALFMASIIGLCQVRDNFKLAGVATANNSAFASQIRYLGREALRYVG</sequence>
<accession>A0ABQ5VRT2</accession>
<keyword evidence="3" id="KW-0804">Transcription</keyword>
<proteinExistence type="predicted"/>
<dbReference type="PROSITE" id="PS50977">
    <property type="entry name" value="HTH_TETR_2"/>
    <property type="match status" value="1"/>
</dbReference>
<gene>
    <name evidence="6" type="ORF">GCM10007939_00910</name>
</gene>
<reference evidence="7" key="1">
    <citation type="journal article" date="2019" name="Int. J. Syst. Evol. Microbiol.">
        <title>The Global Catalogue of Microorganisms (GCM) 10K type strain sequencing project: providing services to taxonomists for standard genome sequencing and annotation.</title>
        <authorList>
            <consortium name="The Broad Institute Genomics Platform"/>
            <consortium name="The Broad Institute Genome Sequencing Center for Infectious Disease"/>
            <person name="Wu L."/>
            <person name="Ma J."/>
        </authorList>
    </citation>
    <scope>NUCLEOTIDE SEQUENCE [LARGE SCALE GENOMIC DNA]</scope>
    <source>
        <strain evidence="7">NBRC 110140</strain>
    </source>
</reference>
<dbReference type="EMBL" id="BSNN01000001">
    <property type="protein sequence ID" value="GLQ33808.1"/>
    <property type="molecule type" value="Genomic_DNA"/>
</dbReference>
<keyword evidence="1" id="KW-0805">Transcription regulation</keyword>